<dbReference type="SUPFAM" id="SSF51735">
    <property type="entry name" value="NAD(P)-binding Rossmann-fold domains"/>
    <property type="match status" value="1"/>
</dbReference>
<dbReference type="InParanoid" id="A0A067MTM6"/>
<accession>A0A067MTM6</accession>
<dbReference type="InterPro" id="IPR000683">
    <property type="entry name" value="Gfo/Idh/MocA-like_OxRdtase_N"/>
</dbReference>
<protein>
    <recommendedName>
        <fullName evidence="1">Gfo/Idh/MocA-like oxidoreductase N-terminal domain-containing protein</fullName>
    </recommendedName>
</protein>
<organism evidence="2 3">
    <name type="scientific">Botryobasidium botryosum (strain FD-172 SS1)</name>
    <dbReference type="NCBI Taxonomy" id="930990"/>
    <lineage>
        <taxon>Eukaryota</taxon>
        <taxon>Fungi</taxon>
        <taxon>Dikarya</taxon>
        <taxon>Basidiomycota</taxon>
        <taxon>Agaricomycotina</taxon>
        <taxon>Agaricomycetes</taxon>
        <taxon>Cantharellales</taxon>
        <taxon>Botryobasidiaceae</taxon>
        <taxon>Botryobasidium</taxon>
    </lineage>
</organism>
<name>A0A067MTM6_BOTB1</name>
<dbReference type="Proteomes" id="UP000027195">
    <property type="component" value="Unassembled WGS sequence"/>
</dbReference>
<dbReference type="InterPro" id="IPR036291">
    <property type="entry name" value="NAD(P)-bd_dom_sf"/>
</dbReference>
<dbReference type="AlphaFoldDB" id="A0A067MTM6"/>
<gene>
    <name evidence="2" type="ORF">BOTBODRAFT_145444</name>
</gene>
<evidence type="ECO:0000259" key="1">
    <source>
        <dbReference type="Pfam" id="PF01408"/>
    </source>
</evidence>
<dbReference type="OrthoDB" id="64915at2759"/>
<dbReference type="HOGENOM" id="CLU_1434242_0_0_1"/>
<dbReference type="Pfam" id="PF01408">
    <property type="entry name" value="GFO_IDH_MocA"/>
    <property type="match status" value="1"/>
</dbReference>
<reference evidence="3" key="1">
    <citation type="journal article" date="2014" name="Proc. Natl. Acad. Sci. U.S.A.">
        <title>Extensive sampling of basidiomycete genomes demonstrates inadequacy of the white-rot/brown-rot paradigm for wood decay fungi.</title>
        <authorList>
            <person name="Riley R."/>
            <person name="Salamov A.A."/>
            <person name="Brown D.W."/>
            <person name="Nagy L.G."/>
            <person name="Floudas D."/>
            <person name="Held B.W."/>
            <person name="Levasseur A."/>
            <person name="Lombard V."/>
            <person name="Morin E."/>
            <person name="Otillar R."/>
            <person name="Lindquist E.A."/>
            <person name="Sun H."/>
            <person name="LaButti K.M."/>
            <person name="Schmutz J."/>
            <person name="Jabbour D."/>
            <person name="Luo H."/>
            <person name="Baker S.E."/>
            <person name="Pisabarro A.G."/>
            <person name="Walton J.D."/>
            <person name="Blanchette R.A."/>
            <person name="Henrissat B."/>
            <person name="Martin F."/>
            <person name="Cullen D."/>
            <person name="Hibbett D.S."/>
            <person name="Grigoriev I.V."/>
        </authorList>
    </citation>
    <scope>NUCLEOTIDE SEQUENCE [LARGE SCALE GENOMIC DNA]</scope>
    <source>
        <strain evidence="3">FD-172 SS1</strain>
    </source>
</reference>
<sequence length="189" mass="20847">MFPIATPSGLHFEWTMHALAAGKHVFLEELSSASADESRPMSKLAREKNLALLSVFYYSISRRKGLIHALRESKKLSTRSRQAKNMLGPWNPGPLHFLPHASQSWLTVHLEGENISTNNFIMPLPFHYIHITLKAKARIEKIFTLSKSAAGGWKLEGQDMVDGVPISVRGVCGSCQGPRAAEVAGEDSV</sequence>
<proteinExistence type="predicted"/>
<keyword evidence="3" id="KW-1185">Reference proteome</keyword>
<feature type="domain" description="Gfo/Idh/MocA-like oxidoreductase N-terminal" evidence="1">
    <location>
        <begin position="4"/>
        <end position="52"/>
    </location>
</feature>
<evidence type="ECO:0000313" key="2">
    <source>
        <dbReference type="EMBL" id="KDQ14906.1"/>
    </source>
</evidence>
<evidence type="ECO:0000313" key="3">
    <source>
        <dbReference type="Proteomes" id="UP000027195"/>
    </source>
</evidence>
<dbReference type="STRING" id="930990.A0A067MTM6"/>
<dbReference type="GO" id="GO:0000166">
    <property type="term" value="F:nucleotide binding"/>
    <property type="evidence" value="ECO:0007669"/>
    <property type="project" value="InterPro"/>
</dbReference>
<dbReference type="Gene3D" id="3.40.50.720">
    <property type="entry name" value="NAD(P)-binding Rossmann-like Domain"/>
    <property type="match status" value="1"/>
</dbReference>
<dbReference type="EMBL" id="KL198035">
    <property type="protein sequence ID" value="KDQ14906.1"/>
    <property type="molecule type" value="Genomic_DNA"/>
</dbReference>